<accession>A0ACC0H1U4</accession>
<dbReference type="Proteomes" id="UP001060215">
    <property type="component" value="Chromosome 7"/>
</dbReference>
<evidence type="ECO:0000313" key="2">
    <source>
        <dbReference type="Proteomes" id="UP001060215"/>
    </source>
</evidence>
<name>A0ACC0H1U4_9ERIC</name>
<organism evidence="1 2">
    <name type="scientific">Camellia lanceoleosa</name>
    <dbReference type="NCBI Taxonomy" id="1840588"/>
    <lineage>
        <taxon>Eukaryota</taxon>
        <taxon>Viridiplantae</taxon>
        <taxon>Streptophyta</taxon>
        <taxon>Embryophyta</taxon>
        <taxon>Tracheophyta</taxon>
        <taxon>Spermatophyta</taxon>
        <taxon>Magnoliopsida</taxon>
        <taxon>eudicotyledons</taxon>
        <taxon>Gunneridae</taxon>
        <taxon>Pentapetalae</taxon>
        <taxon>asterids</taxon>
        <taxon>Ericales</taxon>
        <taxon>Theaceae</taxon>
        <taxon>Camellia</taxon>
    </lineage>
</organism>
<comment type="caution">
    <text evidence="1">The sequence shown here is derived from an EMBL/GenBank/DDBJ whole genome shotgun (WGS) entry which is preliminary data.</text>
</comment>
<proteinExistence type="predicted"/>
<dbReference type="EMBL" id="CM045764">
    <property type="protein sequence ID" value="KAI8006778.1"/>
    <property type="molecule type" value="Genomic_DNA"/>
</dbReference>
<gene>
    <name evidence="1" type="ORF">LOK49_LG07G02093</name>
</gene>
<sequence length="69" mass="7742">MHNTTLTRSFSSLLQNTTQLSLSLSLSLYGISHLLFSRSLFLIPVPVPGLLPPPGFVNYMHHLCYVEKL</sequence>
<reference evidence="1 2" key="1">
    <citation type="journal article" date="2022" name="Plant J.">
        <title>Chromosome-level genome of Camellia lanceoleosa provides a valuable resource for understanding genome evolution and self-incompatibility.</title>
        <authorList>
            <person name="Gong W."/>
            <person name="Xiao S."/>
            <person name="Wang L."/>
            <person name="Liao Z."/>
            <person name="Chang Y."/>
            <person name="Mo W."/>
            <person name="Hu G."/>
            <person name="Li W."/>
            <person name="Zhao G."/>
            <person name="Zhu H."/>
            <person name="Hu X."/>
            <person name="Ji K."/>
            <person name="Xiang X."/>
            <person name="Song Q."/>
            <person name="Yuan D."/>
            <person name="Jin S."/>
            <person name="Zhang L."/>
        </authorList>
    </citation>
    <scope>NUCLEOTIDE SEQUENCE [LARGE SCALE GENOMIC DNA]</scope>
    <source>
        <strain evidence="1">SQ_2022a</strain>
    </source>
</reference>
<protein>
    <submittedName>
        <fullName evidence="1">Uncharacterized protein</fullName>
    </submittedName>
</protein>
<evidence type="ECO:0000313" key="1">
    <source>
        <dbReference type="EMBL" id="KAI8006778.1"/>
    </source>
</evidence>
<keyword evidence="2" id="KW-1185">Reference proteome</keyword>